<evidence type="ECO:0000313" key="1">
    <source>
        <dbReference type="EMBL" id="KKL09876.1"/>
    </source>
</evidence>
<sequence length="78" mass="8954">MPLENLAKFTREIESSKLEWREKLMLAQNDKMLAEAAMTRYRASIRLATVLVEYLKKQSGSTIEIPNPEWTALVDTSP</sequence>
<name>A0A0F9CW66_9ZZZZ</name>
<protein>
    <submittedName>
        <fullName evidence="1">Uncharacterized protein</fullName>
    </submittedName>
</protein>
<dbReference type="EMBL" id="LAZR01042293">
    <property type="protein sequence ID" value="KKL09876.1"/>
    <property type="molecule type" value="Genomic_DNA"/>
</dbReference>
<organism evidence="1">
    <name type="scientific">marine sediment metagenome</name>
    <dbReference type="NCBI Taxonomy" id="412755"/>
    <lineage>
        <taxon>unclassified sequences</taxon>
        <taxon>metagenomes</taxon>
        <taxon>ecological metagenomes</taxon>
    </lineage>
</organism>
<accession>A0A0F9CW66</accession>
<comment type="caution">
    <text evidence="1">The sequence shown here is derived from an EMBL/GenBank/DDBJ whole genome shotgun (WGS) entry which is preliminary data.</text>
</comment>
<dbReference type="AlphaFoldDB" id="A0A0F9CW66"/>
<proteinExistence type="predicted"/>
<reference evidence="1" key="1">
    <citation type="journal article" date="2015" name="Nature">
        <title>Complex archaea that bridge the gap between prokaryotes and eukaryotes.</title>
        <authorList>
            <person name="Spang A."/>
            <person name="Saw J.H."/>
            <person name="Jorgensen S.L."/>
            <person name="Zaremba-Niedzwiedzka K."/>
            <person name="Martijn J."/>
            <person name="Lind A.E."/>
            <person name="van Eijk R."/>
            <person name="Schleper C."/>
            <person name="Guy L."/>
            <person name="Ettema T.J."/>
        </authorList>
    </citation>
    <scope>NUCLEOTIDE SEQUENCE</scope>
</reference>
<gene>
    <name evidence="1" type="ORF">LCGC14_2561500</name>
</gene>